<dbReference type="InterPro" id="IPR002347">
    <property type="entry name" value="SDR_fam"/>
</dbReference>
<dbReference type="EC" id="1.1.1.47" evidence="3"/>
<dbReference type="NCBIfam" id="NF005559">
    <property type="entry name" value="PRK07231.1"/>
    <property type="match status" value="1"/>
</dbReference>
<dbReference type="PROSITE" id="PS00061">
    <property type="entry name" value="ADH_SHORT"/>
    <property type="match status" value="1"/>
</dbReference>
<keyword evidence="2 3" id="KW-0560">Oxidoreductase</keyword>
<dbReference type="Proteomes" id="UP001596505">
    <property type="component" value="Unassembled WGS sequence"/>
</dbReference>
<proteinExistence type="inferred from homology"/>
<name>A0ABW2PQL0_9BACL</name>
<dbReference type="EMBL" id="JBHTCO010000002">
    <property type="protein sequence ID" value="MFC7391706.1"/>
    <property type="molecule type" value="Genomic_DNA"/>
</dbReference>
<reference evidence="4" key="1">
    <citation type="journal article" date="2019" name="Int. J. Syst. Evol. Microbiol.">
        <title>The Global Catalogue of Microorganisms (GCM) 10K type strain sequencing project: providing services to taxonomists for standard genome sequencing and annotation.</title>
        <authorList>
            <consortium name="The Broad Institute Genomics Platform"/>
            <consortium name="The Broad Institute Genome Sequencing Center for Infectious Disease"/>
            <person name="Wu L."/>
            <person name="Ma J."/>
        </authorList>
    </citation>
    <scope>NUCLEOTIDE SEQUENCE [LARGE SCALE GENOMIC DNA]</scope>
    <source>
        <strain evidence="4">CGMCC 1.16305</strain>
    </source>
</reference>
<dbReference type="RefSeq" id="WP_380962978.1">
    <property type="nucleotide sequence ID" value="NZ_JBHTCO010000002.1"/>
</dbReference>
<keyword evidence="4" id="KW-1185">Reference proteome</keyword>
<evidence type="ECO:0000313" key="4">
    <source>
        <dbReference type="Proteomes" id="UP001596505"/>
    </source>
</evidence>
<gene>
    <name evidence="3" type="ORF">ACFQRG_01695</name>
</gene>
<dbReference type="InterPro" id="IPR020904">
    <property type="entry name" value="Sc_DH/Rdtase_CS"/>
</dbReference>
<evidence type="ECO:0000256" key="1">
    <source>
        <dbReference type="ARBA" id="ARBA00006484"/>
    </source>
</evidence>
<dbReference type="PANTHER" id="PTHR43639:SF1">
    <property type="entry name" value="SHORT-CHAIN DEHYDROGENASE_REDUCTASE FAMILY PROTEIN"/>
    <property type="match status" value="1"/>
</dbReference>
<dbReference type="PRINTS" id="PR00080">
    <property type="entry name" value="SDRFAMILY"/>
</dbReference>
<organism evidence="3 4">
    <name type="scientific">Scopulibacillus cellulosilyticus</name>
    <dbReference type="NCBI Taxonomy" id="2665665"/>
    <lineage>
        <taxon>Bacteria</taxon>
        <taxon>Bacillati</taxon>
        <taxon>Bacillota</taxon>
        <taxon>Bacilli</taxon>
        <taxon>Bacillales</taxon>
        <taxon>Sporolactobacillaceae</taxon>
        <taxon>Scopulibacillus</taxon>
    </lineage>
</organism>
<dbReference type="GO" id="GO:0047936">
    <property type="term" value="F:glucose 1-dehydrogenase [NAD(P)+] activity"/>
    <property type="evidence" value="ECO:0007669"/>
    <property type="project" value="UniProtKB-EC"/>
</dbReference>
<dbReference type="PANTHER" id="PTHR43639">
    <property type="entry name" value="OXIDOREDUCTASE, SHORT-CHAIN DEHYDROGENASE/REDUCTASE FAMILY (AFU_ORTHOLOGUE AFUA_5G02870)"/>
    <property type="match status" value="1"/>
</dbReference>
<protein>
    <submittedName>
        <fullName evidence="3">Glucose 1-dehydrogenase</fullName>
        <ecNumber evidence="3">1.1.1.47</ecNumber>
    </submittedName>
</protein>
<comment type="similarity">
    <text evidence="1">Belongs to the short-chain dehydrogenases/reductases (SDR) family.</text>
</comment>
<dbReference type="Pfam" id="PF13561">
    <property type="entry name" value="adh_short_C2"/>
    <property type="match status" value="1"/>
</dbReference>
<evidence type="ECO:0000313" key="3">
    <source>
        <dbReference type="EMBL" id="MFC7391706.1"/>
    </source>
</evidence>
<evidence type="ECO:0000256" key="2">
    <source>
        <dbReference type="ARBA" id="ARBA00023002"/>
    </source>
</evidence>
<accession>A0ABW2PQL0</accession>
<dbReference type="SUPFAM" id="SSF51735">
    <property type="entry name" value="NAD(P)-binding Rossmann-fold domains"/>
    <property type="match status" value="1"/>
</dbReference>
<comment type="caution">
    <text evidence="3">The sequence shown here is derived from an EMBL/GenBank/DDBJ whole genome shotgun (WGS) entry which is preliminary data.</text>
</comment>
<dbReference type="InterPro" id="IPR036291">
    <property type="entry name" value="NAD(P)-bd_dom_sf"/>
</dbReference>
<dbReference type="PRINTS" id="PR00081">
    <property type="entry name" value="GDHRDH"/>
</dbReference>
<dbReference type="Gene3D" id="3.40.50.720">
    <property type="entry name" value="NAD(P)-binding Rossmann-like Domain"/>
    <property type="match status" value="1"/>
</dbReference>
<sequence length="251" mass="26784">MRLRNKVAIISGAAGGMGANMVKRFIEEGAKVAAADLHADTLKKDASFDEEKCLIVQADMTQEQQVEKLVQQAINRFGKVDILVNAAGIAQSATPIEKVSNEAWDRIMDINIKAHFLTSREVVPIMKEQKAGVIINVASISAVRPRPGLNAYVASKGAVLAFTQALAIELAENNIRVNAINPGPADTGMLGQFAAKGVDVEEAKETTFKDSVPLGRLIQPEDIANAAVYLSSDEARMVTGAIFNIDGGRGI</sequence>